<evidence type="ECO:0000313" key="4">
    <source>
        <dbReference type="Proteomes" id="UP000018439"/>
    </source>
</evidence>
<evidence type="ECO:0000256" key="1">
    <source>
        <dbReference type="ARBA" id="ARBA00009600"/>
    </source>
</evidence>
<dbReference type="STRING" id="679937.Bcop_0907"/>
<dbReference type="OrthoDB" id="9807486at2"/>
<organism evidence="3 4">
    <name type="scientific">Bacteroides coprosuis DSM 18011</name>
    <dbReference type="NCBI Taxonomy" id="679937"/>
    <lineage>
        <taxon>Bacteria</taxon>
        <taxon>Pseudomonadati</taxon>
        <taxon>Bacteroidota</taxon>
        <taxon>Bacteroidia</taxon>
        <taxon>Bacteroidales</taxon>
        <taxon>Bacteroidaceae</taxon>
        <taxon>Bacteroides</taxon>
    </lineage>
</organism>
<dbReference type="Pfam" id="PF02622">
    <property type="entry name" value="DUF179"/>
    <property type="match status" value="1"/>
</dbReference>
<dbReference type="GO" id="GO:0005829">
    <property type="term" value="C:cytosol"/>
    <property type="evidence" value="ECO:0007669"/>
    <property type="project" value="TreeGrafter"/>
</dbReference>
<dbReference type="InterPro" id="IPR003774">
    <property type="entry name" value="AlgH-like"/>
</dbReference>
<dbReference type="SUPFAM" id="SSF143456">
    <property type="entry name" value="VC0467-like"/>
    <property type="match status" value="1"/>
</dbReference>
<comment type="similarity">
    <text evidence="1 2">Belongs to the UPF0301 (AlgH) family.</text>
</comment>
<sequence length="196" mass="22491">MMNSENIFSIKYNQEIPDTGKLLIAEPFLTDYPFSRSVVLLVNHSLESSMGIILNVPMHQSLNDIITDLKGLENIPLYRGGPLGEDILFFIHSHSHIPAALPITNKLYLNGDFDIVKELLLEGKVEPNDFRFFLGYSGWGPEQLQNELKTNTWLVTEEPAEYIINQSAKLLWKNILHNMGYKYKLWARYPLVPSQN</sequence>
<evidence type="ECO:0000256" key="2">
    <source>
        <dbReference type="HAMAP-Rule" id="MF_00758"/>
    </source>
</evidence>
<gene>
    <name evidence="3" type="ORF">Bcop_0907</name>
</gene>
<dbReference type="eggNOG" id="COG1678">
    <property type="taxonomic scope" value="Bacteria"/>
</dbReference>
<name>F3ZU17_9BACE</name>
<evidence type="ECO:0000313" key="3">
    <source>
        <dbReference type="EMBL" id="EGJ71118.1"/>
    </source>
</evidence>
<protein>
    <recommendedName>
        <fullName evidence="2">UPF0301 protein Bcop_0907</fullName>
    </recommendedName>
</protein>
<dbReference type="PANTHER" id="PTHR30327">
    <property type="entry name" value="UNCHARACTERIZED PROTEIN YQGE"/>
    <property type="match status" value="1"/>
</dbReference>
<keyword evidence="4" id="KW-1185">Reference proteome</keyword>
<dbReference type="AlphaFoldDB" id="F3ZU17"/>
<dbReference type="HOGENOM" id="CLU_057596_2_1_10"/>
<dbReference type="Gene3D" id="3.40.1740.10">
    <property type="entry name" value="VC0467-like"/>
    <property type="match status" value="1"/>
</dbReference>
<dbReference type="Proteomes" id="UP000018439">
    <property type="component" value="Chromosome"/>
</dbReference>
<accession>F3ZU17</accession>
<proteinExistence type="inferred from homology"/>
<reference evidence="3 4" key="1">
    <citation type="journal article" date="2011" name="Stand. Genomic Sci.">
        <title>Non-contiguous finished genome sequence of Bacteroides coprosuis type strain (PC139).</title>
        <authorList>
            <person name="Land M."/>
            <person name="Held B."/>
            <person name="Gronow S."/>
            <person name="Abt B."/>
            <person name="Lucas S."/>
            <person name="Del Rio T.G."/>
            <person name="Nolan M."/>
            <person name="Tice H."/>
            <person name="Cheng J.F."/>
            <person name="Pitluck S."/>
            <person name="Liolios K."/>
            <person name="Pagani I."/>
            <person name="Ivanova N."/>
            <person name="Mavromatis K."/>
            <person name="Mikhailova N."/>
            <person name="Pati A."/>
            <person name="Tapia R."/>
            <person name="Han C."/>
            <person name="Goodwin L."/>
            <person name="Chen A."/>
            <person name="Palaniappan K."/>
            <person name="Hauser L."/>
            <person name="Brambilla E.M."/>
            <person name="Rohde M."/>
            <person name="Goker M."/>
            <person name="Detter J.C."/>
            <person name="Woyke T."/>
            <person name="Bristow J."/>
            <person name="Eisen J.A."/>
            <person name="Markowitz V."/>
            <person name="Hugenholtz P."/>
            <person name="Kyrpides N.C."/>
            <person name="Klenk H.P."/>
            <person name="Lapidus A."/>
        </authorList>
    </citation>
    <scope>NUCLEOTIDE SEQUENCE [LARGE SCALE GENOMIC DNA]</scope>
    <source>
        <strain evidence="3 4">DSM 18011</strain>
    </source>
</reference>
<dbReference type="PANTHER" id="PTHR30327:SF1">
    <property type="entry name" value="UPF0301 PROTEIN YQGE"/>
    <property type="match status" value="1"/>
</dbReference>
<dbReference type="EMBL" id="CM001167">
    <property type="protein sequence ID" value="EGJ71118.1"/>
    <property type="molecule type" value="Genomic_DNA"/>
</dbReference>
<dbReference type="HAMAP" id="MF_00758">
    <property type="entry name" value="UPF0301"/>
    <property type="match status" value="1"/>
</dbReference>